<dbReference type="CDD" id="cd02142">
    <property type="entry name" value="McbC_SagB-like_oxidoreductase"/>
    <property type="match status" value="1"/>
</dbReference>
<name>A0ABV3X2K0_9FIRM</name>
<dbReference type="RefSeq" id="WP_368846128.1">
    <property type="nucleotide sequence ID" value="NZ_CP194411.1"/>
</dbReference>
<reference evidence="2 3" key="1">
    <citation type="submission" date="2023-04" db="EMBL/GenBank/DDBJ databases">
        <title>Genome Sequence of Selenomonas sputigena ATCC 33150.</title>
        <authorList>
            <person name="Miller D.P."/>
            <person name="Anvari S."/>
            <person name="Polson S.W."/>
            <person name="Macdonald M."/>
            <person name="Mcdowell J.V."/>
        </authorList>
    </citation>
    <scope>NUCLEOTIDE SEQUENCE [LARGE SCALE GENOMIC DNA]</scope>
    <source>
        <strain evidence="2 3">ATCC 33150</strain>
    </source>
</reference>
<proteinExistence type="predicted"/>
<sequence length="213" mass="24123">MFKEDTTILLPNPNLLPEKEMGFLELIELRSSCRKYTDEPLDIRELSYLLWCTQGVKLVCETGRTLRNVPSAASLHPLTSLLFIRNVKEILPGLYEFLPLDHALKCVSLGKKLEETVFRAFDEQEMLQQSAVLFLWVADILRGIQTYGRKVYRYVYLDAGHVGQNLYLTAQALALGACAVSSYDEEVLHKALSLDGEEKKIVHTACVGKVERC</sequence>
<dbReference type="EMBL" id="JARVLH010000001">
    <property type="protein sequence ID" value="MEX5284414.1"/>
    <property type="molecule type" value="Genomic_DNA"/>
</dbReference>
<gene>
    <name evidence="2" type="ORF">QCO44_01975</name>
</gene>
<feature type="domain" description="Nitroreductase" evidence="1">
    <location>
        <begin position="29"/>
        <end position="209"/>
    </location>
</feature>
<dbReference type="NCBIfam" id="TIGR03605">
    <property type="entry name" value="antibiot_sagB"/>
    <property type="match status" value="1"/>
</dbReference>
<comment type="caution">
    <text evidence="2">The sequence shown here is derived from an EMBL/GenBank/DDBJ whole genome shotgun (WGS) entry which is preliminary data.</text>
</comment>
<dbReference type="InterPro" id="IPR000415">
    <property type="entry name" value="Nitroreductase-like"/>
</dbReference>
<keyword evidence="3" id="KW-1185">Reference proteome</keyword>
<dbReference type="SUPFAM" id="SSF55469">
    <property type="entry name" value="FMN-dependent nitroreductase-like"/>
    <property type="match status" value="1"/>
</dbReference>
<organism evidence="2 3">
    <name type="scientific">Selenomonas sputigena</name>
    <dbReference type="NCBI Taxonomy" id="69823"/>
    <lineage>
        <taxon>Bacteria</taxon>
        <taxon>Bacillati</taxon>
        <taxon>Bacillota</taxon>
        <taxon>Negativicutes</taxon>
        <taxon>Selenomonadales</taxon>
        <taxon>Selenomonadaceae</taxon>
        <taxon>Selenomonas</taxon>
    </lineage>
</organism>
<dbReference type="InterPro" id="IPR020051">
    <property type="entry name" value="SagB-type_dehydrogenase"/>
</dbReference>
<dbReference type="PANTHER" id="PTHR43745">
    <property type="entry name" value="NITROREDUCTASE MJ1384-RELATED"/>
    <property type="match status" value="1"/>
</dbReference>
<accession>A0ABV3X2K0</accession>
<dbReference type="InterPro" id="IPR052544">
    <property type="entry name" value="Bacteriocin_Proc_Enz"/>
</dbReference>
<evidence type="ECO:0000313" key="3">
    <source>
        <dbReference type="Proteomes" id="UP001559623"/>
    </source>
</evidence>
<dbReference type="Gene3D" id="3.40.109.10">
    <property type="entry name" value="NADH Oxidase"/>
    <property type="match status" value="1"/>
</dbReference>
<dbReference type="PANTHER" id="PTHR43745:SF2">
    <property type="entry name" value="NITROREDUCTASE MJ1384-RELATED"/>
    <property type="match status" value="1"/>
</dbReference>
<dbReference type="Pfam" id="PF00881">
    <property type="entry name" value="Nitroreductase"/>
    <property type="match status" value="1"/>
</dbReference>
<protein>
    <submittedName>
        <fullName evidence="2">SagB/ThcOx family dehydrogenase</fullName>
    </submittedName>
</protein>
<evidence type="ECO:0000313" key="2">
    <source>
        <dbReference type="EMBL" id="MEX5284414.1"/>
    </source>
</evidence>
<evidence type="ECO:0000259" key="1">
    <source>
        <dbReference type="Pfam" id="PF00881"/>
    </source>
</evidence>
<dbReference type="InterPro" id="IPR029479">
    <property type="entry name" value="Nitroreductase"/>
</dbReference>
<dbReference type="Proteomes" id="UP001559623">
    <property type="component" value="Unassembled WGS sequence"/>
</dbReference>